<keyword evidence="1" id="KW-0175">Coiled coil</keyword>
<feature type="domain" description="PDZ" evidence="4">
    <location>
        <begin position="873"/>
        <end position="951"/>
    </location>
</feature>
<dbReference type="EMBL" id="JAWDGP010004833">
    <property type="protein sequence ID" value="KAK3761795.1"/>
    <property type="molecule type" value="Genomic_DNA"/>
</dbReference>
<feature type="compositionally biased region" description="Low complexity" evidence="2">
    <location>
        <begin position="956"/>
        <end position="974"/>
    </location>
</feature>
<feature type="compositionally biased region" description="Polar residues" evidence="2">
    <location>
        <begin position="1165"/>
        <end position="1185"/>
    </location>
</feature>
<dbReference type="InterPro" id="IPR011029">
    <property type="entry name" value="DEATH-like_dom_sf"/>
</dbReference>
<dbReference type="InterPro" id="IPR001315">
    <property type="entry name" value="CARD"/>
</dbReference>
<dbReference type="CDD" id="cd06767">
    <property type="entry name" value="PDZ3_DLG5-like"/>
    <property type="match status" value="1"/>
</dbReference>
<feature type="region of interest" description="Disordered" evidence="2">
    <location>
        <begin position="1845"/>
        <end position="1897"/>
    </location>
</feature>
<feature type="region of interest" description="Disordered" evidence="2">
    <location>
        <begin position="1431"/>
        <end position="1464"/>
    </location>
</feature>
<feature type="coiled-coil region" evidence="1">
    <location>
        <begin position="385"/>
        <end position="461"/>
    </location>
</feature>
<evidence type="ECO:0000313" key="7">
    <source>
        <dbReference type="Proteomes" id="UP001283361"/>
    </source>
</evidence>
<feature type="compositionally biased region" description="Low complexity" evidence="2">
    <location>
        <begin position="98"/>
        <end position="112"/>
    </location>
</feature>
<feature type="region of interest" description="Disordered" evidence="2">
    <location>
        <begin position="1148"/>
        <end position="1194"/>
    </location>
</feature>
<feature type="coiled-coil region" evidence="1">
    <location>
        <begin position="273"/>
        <end position="342"/>
    </location>
</feature>
<dbReference type="InterPro" id="IPR008145">
    <property type="entry name" value="GK/Ca_channel_bsu"/>
</dbReference>
<dbReference type="PROSITE" id="PS50209">
    <property type="entry name" value="CARD"/>
    <property type="match status" value="1"/>
</dbReference>
<feature type="compositionally biased region" description="Polar residues" evidence="2">
    <location>
        <begin position="1596"/>
        <end position="1611"/>
    </location>
</feature>
<feature type="compositionally biased region" description="Low complexity" evidence="2">
    <location>
        <begin position="1405"/>
        <end position="1414"/>
    </location>
</feature>
<feature type="compositionally biased region" description="Basic and acidic residues" evidence="2">
    <location>
        <begin position="669"/>
        <end position="681"/>
    </location>
</feature>
<evidence type="ECO:0000256" key="1">
    <source>
        <dbReference type="SAM" id="Coils"/>
    </source>
</evidence>
<feature type="compositionally biased region" description="Low complexity" evidence="2">
    <location>
        <begin position="1639"/>
        <end position="1650"/>
    </location>
</feature>
<evidence type="ECO:0000256" key="2">
    <source>
        <dbReference type="SAM" id="MobiDB-lite"/>
    </source>
</evidence>
<feature type="region of interest" description="Disordered" evidence="2">
    <location>
        <begin position="1341"/>
        <end position="1360"/>
    </location>
</feature>
<dbReference type="CDD" id="cd01671">
    <property type="entry name" value="CARD"/>
    <property type="match status" value="1"/>
</dbReference>
<feature type="region of interest" description="Disordered" evidence="2">
    <location>
        <begin position="661"/>
        <end position="681"/>
    </location>
</feature>
<dbReference type="Gene3D" id="3.40.50.300">
    <property type="entry name" value="P-loop containing nucleotide triphosphate hydrolases"/>
    <property type="match status" value="1"/>
</dbReference>
<feature type="region of interest" description="Disordered" evidence="2">
    <location>
        <begin position="1523"/>
        <end position="1552"/>
    </location>
</feature>
<feature type="domain" description="PDZ" evidence="4">
    <location>
        <begin position="1764"/>
        <end position="1843"/>
    </location>
</feature>
<dbReference type="SUPFAM" id="SSF52540">
    <property type="entry name" value="P-loop containing nucleoside triphosphate hydrolases"/>
    <property type="match status" value="1"/>
</dbReference>
<accession>A0AAE0Z332</accession>
<dbReference type="SUPFAM" id="SSF50156">
    <property type="entry name" value="PDZ domain-like"/>
    <property type="match status" value="4"/>
</dbReference>
<dbReference type="InterPro" id="IPR027417">
    <property type="entry name" value="P-loop_NTPase"/>
</dbReference>
<feature type="compositionally biased region" description="Low complexity" evidence="2">
    <location>
        <begin position="350"/>
        <end position="370"/>
    </location>
</feature>
<feature type="compositionally biased region" description="Low complexity" evidence="2">
    <location>
        <begin position="1238"/>
        <end position="1264"/>
    </location>
</feature>
<dbReference type="GO" id="GO:0035331">
    <property type="term" value="P:negative regulation of hippo signaling"/>
    <property type="evidence" value="ECO:0007669"/>
    <property type="project" value="TreeGrafter"/>
</dbReference>
<dbReference type="Pfam" id="PF00619">
    <property type="entry name" value="CARD"/>
    <property type="match status" value="1"/>
</dbReference>
<dbReference type="InterPro" id="IPR008144">
    <property type="entry name" value="Guanylate_kin-like_dom"/>
</dbReference>
<keyword evidence="7" id="KW-1185">Reference proteome</keyword>
<dbReference type="PROSITE" id="PS50052">
    <property type="entry name" value="GUANYLATE_KINASE_2"/>
    <property type="match status" value="1"/>
</dbReference>
<protein>
    <submittedName>
        <fullName evidence="6">Uncharacterized protein</fullName>
    </submittedName>
</protein>
<proteinExistence type="predicted"/>
<dbReference type="PANTHER" id="PTHR46360:SF1">
    <property type="entry name" value="DISKS LARGE HOMOLOG 5"/>
    <property type="match status" value="1"/>
</dbReference>
<organism evidence="6 7">
    <name type="scientific">Elysia crispata</name>
    <name type="common">lettuce slug</name>
    <dbReference type="NCBI Taxonomy" id="231223"/>
    <lineage>
        <taxon>Eukaryota</taxon>
        <taxon>Metazoa</taxon>
        <taxon>Spiralia</taxon>
        <taxon>Lophotrochozoa</taxon>
        <taxon>Mollusca</taxon>
        <taxon>Gastropoda</taxon>
        <taxon>Heterobranchia</taxon>
        <taxon>Euthyneura</taxon>
        <taxon>Panpulmonata</taxon>
        <taxon>Sacoglossa</taxon>
        <taxon>Placobranchoidea</taxon>
        <taxon>Plakobranchidae</taxon>
        <taxon>Elysia</taxon>
    </lineage>
</organism>
<feature type="region of interest" description="Disordered" evidence="2">
    <location>
        <begin position="1385"/>
        <end position="1414"/>
    </location>
</feature>
<dbReference type="Gene3D" id="2.30.30.40">
    <property type="entry name" value="SH3 Domains"/>
    <property type="match status" value="1"/>
</dbReference>
<feature type="compositionally biased region" description="Low complexity" evidence="2">
    <location>
        <begin position="173"/>
        <end position="185"/>
    </location>
</feature>
<dbReference type="InterPro" id="IPR001478">
    <property type="entry name" value="PDZ"/>
</dbReference>
<feature type="domain" description="CARD" evidence="5">
    <location>
        <begin position="1"/>
        <end position="88"/>
    </location>
</feature>
<feature type="compositionally biased region" description="Polar residues" evidence="2">
    <location>
        <begin position="144"/>
        <end position="156"/>
    </location>
</feature>
<feature type="region of interest" description="Disordered" evidence="2">
    <location>
        <begin position="1595"/>
        <end position="1651"/>
    </location>
</feature>
<dbReference type="InterPro" id="IPR036034">
    <property type="entry name" value="PDZ_sf"/>
</dbReference>
<dbReference type="GO" id="GO:0005886">
    <property type="term" value="C:plasma membrane"/>
    <property type="evidence" value="ECO:0007669"/>
    <property type="project" value="TreeGrafter"/>
</dbReference>
<dbReference type="Pfam" id="PF00595">
    <property type="entry name" value="PDZ"/>
    <property type="match status" value="3"/>
</dbReference>
<evidence type="ECO:0000259" key="4">
    <source>
        <dbReference type="PROSITE" id="PS50106"/>
    </source>
</evidence>
<feature type="region of interest" description="Disordered" evidence="2">
    <location>
        <begin position="343"/>
        <end position="384"/>
    </location>
</feature>
<dbReference type="Gene3D" id="1.10.533.10">
    <property type="entry name" value="Death Domain, Fas"/>
    <property type="match status" value="1"/>
</dbReference>
<comment type="caution">
    <text evidence="6">The sequence shown here is derived from an EMBL/GenBank/DDBJ whole genome shotgun (WGS) entry which is preliminary data.</text>
</comment>
<feature type="domain" description="PDZ" evidence="4">
    <location>
        <begin position="1907"/>
        <end position="1990"/>
    </location>
</feature>
<feature type="compositionally biased region" description="Basic residues" evidence="2">
    <location>
        <begin position="2103"/>
        <end position="2113"/>
    </location>
</feature>
<dbReference type="PROSITE" id="PS50106">
    <property type="entry name" value="PDZ"/>
    <property type="match status" value="4"/>
</dbReference>
<evidence type="ECO:0000313" key="6">
    <source>
        <dbReference type="EMBL" id="KAK3761795.1"/>
    </source>
</evidence>
<dbReference type="SMART" id="SM00228">
    <property type="entry name" value="PDZ"/>
    <property type="match status" value="4"/>
</dbReference>
<reference evidence="6" key="1">
    <citation type="journal article" date="2023" name="G3 (Bethesda)">
        <title>A reference genome for the long-term kleptoplast-retaining sea slug Elysia crispata morphotype clarki.</title>
        <authorList>
            <person name="Eastman K.E."/>
            <person name="Pendleton A.L."/>
            <person name="Shaikh M.A."/>
            <person name="Suttiyut T."/>
            <person name="Ogas R."/>
            <person name="Tomko P."/>
            <person name="Gavelis G."/>
            <person name="Widhalm J.R."/>
            <person name="Wisecaver J.H."/>
        </authorList>
    </citation>
    <scope>NUCLEOTIDE SEQUENCE</scope>
    <source>
        <strain evidence="6">ECLA1</strain>
    </source>
</reference>
<feature type="region of interest" description="Disordered" evidence="2">
    <location>
        <begin position="92"/>
        <end position="191"/>
    </location>
</feature>
<feature type="compositionally biased region" description="Polar residues" evidence="2">
    <location>
        <begin position="1020"/>
        <end position="1035"/>
    </location>
</feature>
<evidence type="ECO:0000259" key="3">
    <source>
        <dbReference type="PROSITE" id="PS50052"/>
    </source>
</evidence>
<feature type="domain" description="Guanylate kinase-like" evidence="3">
    <location>
        <begin position="2192"/>
        <end position="2320"/>
    </location>
</feature>
<feature type="compositionally biased region" description="Low complexity" evidence="2">
    <location>
        <begin position="1343"/>
        <end position="1353"/>
    </location>
</feature>
<gene>
    <name evidence="6" type="ORF">RRG08_010119</name>
</gene>
<feature type="region of interest" description="Disordered" evidence="2">
    <location>
        <begin position="2092"/>
        <end position="2123"/>
    </location>
</feature>
<feature type="compositionally biased region" description="Polar residues" evidence="2">
    <location>
        <begin position="1882"/>
        <end position="1893"/>
    </location>
</feature>
<feature type="compositionally biased region" description="Low complexity" evidence="2">
    <location>
        <begin position="1854"/>
        <end position="1881"/>
    </location>
</feature>
<dbReference type="Pfam" id="PF00625">
    <property type="entry name" value="Guanylate_kin"/>
    <property type="match status" value="1"/>
</dbReference>
<dbReference type="Gene3D" id="2.30.42.10">
    <property type="match status" value="4"/>
</dbReference>
<feature type="compositionally biased region" description="Basic and acidic residues" evidence="2">
    <location>
        <begin position="1071"/>
        <end position="1098"/>
    </location>
</feature>
<sequence>MEFKERIELHRTKLEQTLDAEKLHPLLQEDKALTADETAHVMSSPTKAAQTGRLLDVLLAKDNAALQSFYLALQKMYQHVLTSLFVEPPFTTRRTKPQTQQELCSTSLSLTSDSEEDGSPGQLAQDPRANEFSKITKIIPSHQYDPNSTMSSSYPTFSEHPSPLSSMSVDRVSSPGPASSSSPSSLLTMPTVGDASSSLTLLKQQYEQQQQQHKPFLLSHRYQPKQQQQMQLSGSNGAGGTGYPAYPSGCPPEKGYEWFFQQFEHAIKELQLLKQQNAEMINIRDRHDQASKELKHLRVLYSGESQCLQQAQAEVHALKSKQVQLLSEKSQLLQEVASLQRKISSGGSGISSDNTNQSSSSPSSSISGNPGTNGGPPSSPHEQLYSSLLDNHEALRADHEILREKYQGLLSSHTAALGRLDQLGEEVASSQAALDDLRVKAEVLTQERNGLKQQCTDAIRKWNQTLIDHSQMKEKLGMVINQRDSLSRDFNQTFARHAELKKNYEALRVEKDAAVKEYALVMSERDTVHKEIEQLQDKLSSLSKHAESLSAEKVDLESQLETSQRDMAAVLSERDKYRREWSDMSGINQGLKHERLEFKLRMEQQRDMARQECNEALGQMEQIIKDTYEKTQKEKAEEIDSIVKESENLKKQVEKLKLDLENSEQEAENANKNRDKAFSERDKIVQERESIRTLCDNLRRDRDRAVSDLAQALRDSDEFKRQKNEAVKELKEIKSRYEAMVEKDSRRNQLHYIGHNHSRDSAIDADLQDLGSEAIEVQVELENLTSGKLGFEVVGGKDDPQFPNDPSLFVSHIAKGGAAEGRLKVNDMILKINSLEAVNVEKMVALQAIWKSSRSVNMTVRRRKYSAARIWQPVQIVLSAQKDSGIKVEQGLFISRICPGGVVAKFGMLPCVGDRIININNIPADSLSSRDAMHILESSSDSLVLDLWRQTSPLNSAGSSPTPTSTGVSSPLLQDAGAGASASVSSSMMMSKSDTMVSRRSSWVAEEIAGPDSCDGNGEGNSKNLRSSGSQTDSLDSPRPSPRKDHSGGSHLGHQNNSHDNKVRHSMPMLDKAKVTVEKIFSRSRHKSQEEKSKEKEGIGVQNKQQQEQNRKVVEDCATQVNISHTENVIAEFPNNSAAIYTHASEGANNNNQLKSSRKREMEVDSNSGTWPKTRSQHTPSTSGPPTVIVLPGHKTLKARPSIREVFYGPPSPEASSYGVTVHHSAQNSDSSIKHLNTSSYPSSSTAPSSSSAFSPATSTLPSSKSPTAPMNSSLVSSTLTSSSSVPMQHVYSTSLTLTQPSSLSSAAPFSLPLSSSISKPQSHFTVGIMHGPSNTPPFPLGQHSQSHPQQPHNVGSYHHHTVVGPSKAKNSPGLQLYGTIPGPKNHGGTLRGSLVSSHHPPHHPQASAAHSHAMPQDFRIDTSSAIHPHKMASRVPPMKSRQRPTSTPHKPEGWQGHPPTWLASSHYMTNAETSLMGHTPPPHTTSAVIAVNGTPLSQLSGPSPTSNSTSSSSYYIGIGSASPASAAPPPSHPHGLSSPPAYGTRPTSMEVQGPLRSAIRVTDYASEIHERHQRVASPVGYLGRPPQYPAFHAITPSTGSQAPSGMSSPPGTFPVISPSEADHDQRPLSYHGAPTDRYSSPSPSQKSYSTLERFTPTISEELYPSRYSRASPHHHGRPAFTDEDVLRHQNVFAAKRDVFERFRIPSTTSVNTKSGSVEIVSDRSSPGSPLFHVDARGFLNQKTSPHSDECIFRKTPSHHETRDILFEKSSKPVGFKIQRGPSGGIFVSSVNDNSLAAQAGLVIGDQLLEVCGINMRNANYEHAVTVLRQCDDNLTMKVQYNPEKYTDHGGDVSSSTSINSSSLTVSQTTSPSHSTQQTASEASTPKHQSRGFNQVPVDSCTDKRRFITLKKSNPNMIGPGFSFMGGNAVGIFVHEVYSDCFVGGTHSLQTGDHILEFNSVDFRSVTAEKAMVELNRPCASIELCVFYNFEKFNKIRKMPCDSFFIRANFDRPLDNGDGLELAFRRDDILYVEDSLYQGQLGSWFAWRLDTQGNKVHGGVVPSRIRLEDELVLRRTHSESWSLHEADDLKGSSRRSSASARRSFFRRKRHHRNSSKDSQEFGNSFSDASLNSDSVPILDDSKLGYTQVDKISLKAVRPVVLLAPLAEALMKKLASESPDKYRECETVPMRTSTATMEQSVTEGSLIDYWKDEDVYRCVRAASIKKICDSNVHCLLNVRANAVERMHQCKIYPIVIFVKHKNAKQIRETRDPQFLKSSTKNSKEVYEQFHKIEQDYHHLFSGVVQGGNLAEMCMHIKSVIATEQSKAVWVTTNILQELL</sequence>
<dbReference type="GO" id="GO:0042981">
    <property type="term" value="P:regulation of apoptotic process"/>
    <property type="evidence" value="ECO:0007669"/>
    <property type="project" value="InterPro"/>
</dbReference>
<feature type="region of interest" description="Disordered" evidence="2">
    <location>
        <begin position="1215"/>
        <end position="1284"/>
    </location>
</feature>
<dbReference type="InterPro" id="IPR053004">
    <property type="entry name" value="MAGUK_Signaling_Regulators"/>
</dbReference>
<dbReference type="SUPFAM" id="SSF47986">
    <property type="entry name" value="DEATH domain"/>
    <property type="match status" value="1"/>
</dbReference>
<dbReference type="PANTHER" id="PTHR46360">
    <property type="entry name" value="DISKS LARGE HOMOLOG 5"/>
    <property type="match status" value="1"/>
</dbReference>
<dbReference type="SMART" id="SM00072">
    <property type="entry name" value="GuKc"/>
    <property type="match status" value="1"/>
</dbReference>
<feature type="compositionally biased region" description="Low complexity" evidence="2">
    <location>
        <begin position="1273"/>
        <end position="1284"/>
    </location>
</feature>
<name>A0AAE0Z332_9GAST</name>
<feature type="compositionally biased region" description="Polar residues" evidence="2">
    <location>
        <begin position="1215"/>
        <end position="1237"/>
    </location>
</feature>
<feature type="region of interest" description="Disordered" evidence="2">
    <location>
        <begin position="1008"/>
        <end position="1111"/>
    </location>
</feature>
<feature type="region of interest" description="Disordered" evidence="2">
    <location>
        <begin position="954"/>
        <end position="974"/>
    </location>
</feature>
<evidence type="ECO:0000259" key="5">
    <source>
        <dbReference type="PROSITE" id="PS50209"/>
    </source>
</evidence>
<feature type="domain" description="PDZ" evidence="4">
    <location>
        <begin position="778"/>
        <end position="864"/>
    </location>
</feature>
<dbReference type="Proteomes" id="UP001283361">
    <property type="component" value="Unassembled WGS sequence"/>
</dbReference>